<evidence type="ECO:0000313" key="10">
    <source>
        <dbReference type="EMBL" id="MFC3228514.1"/>
    </source>
</evidence>
<dbReference type="RefSeq" id="WP_379901695.1">
    <property type="nucleotide sequence ID" value="NZ_JBHRTR010000028.1"/>
</dbReference>
<dbReference type="Pfam" id="PF00355">
    <property type="entry name" value="Rieske"/>
    <property type="match status" value="1"/>
</dbReference>
<keyword evidence="3" id="KW-0479">Metal-binding</keyword>
<reference evidence="11" key="1">
    <citation type="journal article" date="2019" name="Int. J. Syst. Evol. Microbiol.">
        <title>The Global Catalogue of Microorganisms (GCM) 10K type strain sequencing project: providing services to taxonomists for standard genome sequencing and annotation.</title>
        <authorList>
            <consortium name="The Broad Institute Genomics Platform"/>
            <consortium name="The Broad Institute Genome Sequencing Center for Infectious Disease"/>
            <person name="Wu L."/>
            <person name="Ma J."/>
        </authorList>
    </citation>
    <scope>NUCLEOTIDE SEQUENCE [LARGE SCALE GENOMIC DNA]</scope>
    <source>
        <strain evidence="11">KCTC 42964</strain>
    </source>
</reference>
<dbReference type="SUPFAM" id="SSF55961">
    <property type="entry name" value="Bet v1-like"/>
    <property type="match status" value="1"/>
</dbReference>
<proteinExistence type="inferred from homology"/>
<dbReference type="InterPro" id="IPR015879">
    <property type="entry name" value="Ring_hydroxy_dOase_asu_C_dom"/>
</dbReference>
<dbReference type="CDD" id="cd08879">
    <property type="entry name" value="RHO_alpha_C_AntDO-like"/>
    <property type="match status" value="1"/>
</dbReference>
<sequence length="444" mass="50420">MSVHHEEGRGEDGRGTAGRMVVEDRNRMTFRVARTSFTDPDVLAAERAKIFSRCWLYLGHISELPQPNDFVTRDVGGRPIIFNRDGKGELHAFFNTCPHRGAQVCRERSGRSKSFQCFYHGWTFTPEGKLRSWPGQEDYPEGFNADGDVDLLAVPRFEEYRGFCFICFDRDVVPLEEYLGNAREYLDVICDQSEAGMTVVGGTQDYSIRANWKLLTENSIDGYHAATTHATYFAYLQNTAGSLVKMAVGGYGRDLGNGHGVVEYAAPWGRPVAQWIPAWGDDGKREIDAIYARLVERFGEKRAERIGERNRNLFIFPNLIINDIMAITVRTYYPTAPALMQVNAWAIAPSEESQWARKYRLNNFLEFLGPGGFATPDDVEALEQCQKGFQNAAEAPWSDISKGMGKTEFRTDDEEQMRAFWRRWNELLFPDSPAQRVHAQEAAE</sequence>
<keyword evidence="6" id="KW-0408">Iron</keyword>
<keyword evidence="5" id="KW-0560">Oxidoreductase</keyword>
<evidence type="ECO:0000256" key="3">
    <source>
        <dbReference type="ARBA" id="ARBA00022723"/>
    </source>
</evidence>
<keyword evidence="4" id="KW-0223">Dioxygenase</keyword>
<keyword evidence="8" id="KW-0520">NAD</keyword>
<dbReference type="InterPro" id="IPR015881">
    <property type="entry name" value="ARHD_Rieske_2Fe_2S"/>
</dbReference>
<evidence type="ECO:0000256" key="1">
    <source>
        <dbReference type="ARBA" id="ARBA00008751"/>
    </source>
</evidence>
<evidence type="ECO:0000259" key="9">
    <source>
        <dbReference type="PROSITE" id="PS51296"/>
    </source>
</evidence>
<dbReference type="EMBL" id="JBHRTR010000028">
    <property type="protein sequence ID" value="MFC3228514.1"/>
    <property type="molecule type" value="Genomic_DNA"/>
</dbReference>
<protein>
    <submittedName>
        <fullName evidence="10">Rieske 2Fe-2S domain-containing protein</fullName>
    </submittedName>
</protein>
<dbReference type="InterPro" id="IPR001663">
    <property type="entry name" value="Rng_hydr_dOase-A"/>
</dbReference>
<dbReference type="PROSITE" id="PS00570">
    <property type="entry name" value="RING_HYDROXYL_ALPHA"/>
    <property type="match status" value="1"/>
</dbReference>
<keyword evidence="11" id="KW-1185">Reference proteome</keyword>
<evidence type="ECO:0000313" key="11">
    <source>
        <dbReference type="Proteomes" id="UP001595528"/>
    </source>
</evidence>
<dbReference type="InterPro" id="IPR036922">
    <property type="entry name" value="Rieske_2Fe-2S_sf"/>
</dbReference>
<evidence type="ECO:0000256" key="2">
    <source>
        <dbReference type="ARBA" id="ARBA00022714"/>
    </source>
</evidence>
<evidence type="ECO:0000256" key="6">
    <source>
        <dbReference type="ARBA" id="ARBA00023004"/>
    </source>
</evidence>
<evidence type="ECO:0000256" key="4">
    <source>
        <dbReference type="ARBA" id="ARBA00022964"/>
    </source>
</evidence>
<dbReference type="Pfam" id="PF00848">
    <property type="entry name" value="Ring_hydroxyl_A"/>
    <property type="match status" value="1"/>
</dbReference>
<accession>A0ABV7L1S5</accession>
<dbReference type="Gene3D" id="3.90.380.10">
    <property type="entry name" value="Naphthalene 1,2-dioxygenase Alpha Subunit, Chain A, domain 1"/>
    <property type="match status" value="1"/>
</dbReference>
<dbReference type="InterPro" id="IPR017941">
    <property type="entry name" value="Rieske_2Fe-2S"/>
</dbReference>
<feature type="domain" description="Rieske" evidence="9">
    <location>
        <begin position="56"/>
        <end position="153"/>
    </location>
</feature>
<name>A0ABV7L1S5_9PROT</name>
<dbReference type="PROSITE" id="PS51296">
    <property type="entry name" value="RIESKE"/>
    <property type="match status" value="1"/>
</dbReference>
<dbReference type="PRINTS" id="PR00090">
    <property type="entry name" value="RNGDIOXGNASE"/>
</dbReference>
<organism evidence="10 11">
    <name type="scientific">Marinibaculum pumilum</name>
    <dbReference type="NCBI Taxonomy" id="1766165"/>
    <lineage>
        <taxon>Bacteria</taxon>
        <taxon>Pseudomonadati</taxon>
        <taxon>Pseudomonadota</taxon>
        <taxon>Alphaproteobacteria</taxon>
        <taxon>Rhodospirillales</taxon>
        <taxon>Rhodospirillaceae</taxon>
        <taxon>Marinibaculum</taxon>
    </lineage>
</organism>
<comment type="caution">
    <text evidence="10">The sequence shown here is derived from an EMBL/GenBank/DDBJ whole genome shotgun (WGS) entry which is preliminary data.</text>
</comment>
<evidence type="ECO:0000256" key="5">
    <source>
        <dbReference type="ARBA" id="ARBA00023002"/>
    </source>
</evidence>
<dbReference type="Gene3D" id="2.102.10.10">
    <property type="entry name" value="Rieske [2Fe-2S] iron-sulphur domain"/>
    <property type="match status" value="1"/>
</dbReference>
<dbReference type="PANTHER" id="PTHR43756">
    <property type="entry name" value="CHOLINE MONOOXYGENASE, CHLOROPLASTIC"/>
    <property type="match status" value="1"/>
</dbReference>
<dbReference type="PANTHER" id="PTHR43756:SF1">
    <property type="entry name" value="3-PHENYLPROPIONATE_CINNAMIC ACID DIOXYGENASE SUBUNIT ALPHA"/>
    <property type="match status" value="1"/>
</dbReference>
<keyword evidence="2" id="KW-0001">2Fe-2S</keyword>
<dbReference type="SUPFAM" id="SSF50022">
    <property type="entry name" value="ISP domain"/>
    <property type="match status" value="1"/>
</dbReference>
<evidence type="ECO:0000256" key="8">
    <source>
        <dbReference type="ARBA" id="ARBA00023027"/>
    </source>
</evidence>
<dbReference type="Proteomes" id="UP001595528">
    <property type="component" value="Unassembled WGS sequence"/>
</dbReference>
<gene>
    <name evidence="10" type="ORF">ACFOGJ_14815</name>
</gene>
<evidence type="ECO:0000256" key="7">
    <source>
        <dbReference type="ARBA" id="ARBA00023014"/>
    </source>
</evidence>
<keyword evidence="7" id="KW-0411">Iron-sulfur</keyword>
<comment type="similarity">
    <text evidence="1">Belongs to the bacterial ring-hydroxylating dioxygenase alpha subunit family.</text>
</comment>